<keyword evidence="4" id="KW-1185">Reference proteome</keyword>
<sequence length="74" mass="8505">MGRKLVPSSPRAHHQPHRRLRSLSPDPERARHHAARGAPPRRRRRPSRRRRCLGPSLRRIPGGIHYTVDLISSG</sequence>
<feature type="region of interest" description="Disordered" evidence="1">
    <location>
        <begin position="1"/>
        <end position="59"/>
    </location>
</feature>
<evidence type="ECO:0000313" key="2">
    <source>
        <dbReference type="EMBL" id="PNT73643.1"/>
    </source>
</evidence>
<evidence type="ECO:0000313" key="3">
    <source>
        <dbReference type="EnsemblPlants" id="PNT73643"/>
    </source>
</evidence>
<dbReference type="Proteomes" id="UP000008810">
    <property type="component" value="Chromosome 2"/>
</dbReference>
<feature type="compositionally biased region" description="Basic residues" evidence="1">
    <location>
        <begin position="11"/>
        <end position="21"/>
    </location>
</feature>
<reference evidence="2" key="2">
    <citation type="submission" date="2017-06" db="EMBL/GenBank/DDBJ databases">
        <title>WGS assembly of Brachypodium distachyon.</title>
        <authorList>
            <consortium name="The International Brachypodium Initiative"/>
            <person name="Lucas S."/>
            <person name="Harmon-Smith M."/>
            <person name="Lail K."/>
            <person name="Tice H."/>
            <person name="Grimwood J."/>
            <person name="Bruce D."/>
            <person name="Barry K."/>
            <person name="Shu S."/>
            <person name="Lindquist E."/>
            <person name="Wang M."/>
            <person name="Pitluck S."/>
            <person name="Vogel J.P."/>
            <person name="Garvin D.F."/>
            <person name="Mockler T.C."/>
            <person name="Schmutz J."/>
            <person name="Rokhsar D."/>
            <person name="Bevan M.W."/>
        </authorList>
    </citation>
    <scope>NUCLEOTIDE SEQUENCE</scope>
    <source>
        <strain evidence="2">Bd21</strain>
    </source>
</reference>
<proteinExistence type="predicted"/>
<dbReference type="Gramene" id="PNT73643">
    <property type="protein sequence ID" value="PNT73643"/>
    <property type="gene ID" value="BRADI_2g61463v3"/>
</dbReference>
<dbReference type="EnsemblPlants" id="PNT73643">
    <property type="protein sequence ID" value="PNT73643"/>
    <property type="gene ID" value="BRADI_2g61463v3"/>
</dbReference>
<dbReference type="EMBL" id="CM000881">
    <property type="protein sequence ID" value="PNT73643.1"/>
    <property type="molecule type" value="Genomic_DNA"/>
</dbReference>
<dbReference type="InParanoid" id="A0A2K2DH95"/>
<dbReference type="AlphaFoldDB" id="A0A2K2DH95"/>
<reference evidence="2 3" key="1">
    <citation type="journal article" date="2010" name="Nature">
        <title>Genome sequencing and analysis of the model grass Brachypodium distachyon.</title>
        <authorList>
            <consortium name="International Brachypodium Initiative"/>
        </authorList>
    </citation>
    <scope>NUCLEOTIDE SEQUENCE [LARGE SCALE GENOMIC DNA]</scope>
    <source>
        <strain evidence="2 3">Bd21</strain>
    </source>
</reference>
<organism evidence="2">
    <name type="scientific">Brachypodium distachyon</name>
    <name type="common">Purple false brome</name>
    <name type="synonym">Trachynia distachya</name>
    <dbReference type="NCBI Taxonomy" id="15368"/>
    <lineage>
        <taxon>Eukaryota</taxon>
        <taxon>Viridiplantae</taxon>
        <taxon>Streptophyta</taxon>
        <taxon>Embryophyta</taxon>
        <taxon>Tracheophyta</taxon>
        <taxon>Spermatophyta</taxon>
        <taxon>Magnoliopsida</taxon>
        <taxon>Liliopsida</taxon>
        <taxon>Poales</taxon>
        <taxon>Poaceae</taxon>
        <taxon>BOP clade</taxon>
        <taxon>Pooideae</taxon>
        <taxon>Stipodae</taxon>
        <taxon>Brachypodieae</taxon>
        <taxon>Brachypodium</taxon>
    </lineage>
</organism>
<evidence type="ECO:0000256" key="1">
    <source>
        <dbReference type="SAM" id="MobiDB-lite"/>
    </source>
</evidence>
<evidence type="ECO:0000313" key="4">
    <source>
        <dbReference type="Proteomes" id="UP000008810"/>
    </source>
</evidence>
<feature type="compositionally biased region" description="Basic residues" evidence="1">
    <location>
        <begin position="30"/>
        <end position="52"/>
    </location>
</feature>
<protein>
    <submittedName>
        <fullName evidence="2 3">Uncharacterized protein</fullName>
    </submittedName>
</protein>
<reference evidence="3" key="3">
    <citation type="submission" date="2018-08" db="UniProtKB">
        <authorList>
            <consortium name="EnsemblPlants"/>
        </authorList>
    </citation>
    <scope>IDENTIFICATION</scope>
    <source>
        <strain evidence="3">cv. Bd21</strain>
    </source>
</reference>
<accession>A0A2K2DH95</accession>
<name>A0A2K2DH95_BRADI</name>
<gene>
    <name evidence="2" type="ORF">BRADI_2g61463v3</name>
</gene>